<dbReference type="SUPFAM" id="SSF53807">
    <property type="entry name" value="Helical backbone' metal receptor"/>
    <property type="match status" value="1"/>
</dbReference>
<reference evidence="2" key="1">
    <citation type="submission" date="2016-08" db="EMBL/GenBank/DDBJ databases">
        <title>Complete Genome Seqeunce of Paenibacillus sp. BIHB 4019 from tea rhizoplane.</title>
        <authorList>
            <person name="Thakur R."/>
            <person name="Swarnkar M.K."/>
            <person name="Gulati A."/>
        </authorList>
    </citation>
    <scope>NUCLEOTIDE SEQUENCE [LARGE SCALE GENOMIC DNA]</scope>
    <source>
        <strain evidence="2">BIHB4019</strain>
    </source>
</reference>
<dbReference type="Gene3D" id="3.40.50.1980">
    <property type="entry name" value="Nitrogenase molybdenum iron protein domain"/>
    <property type="match status" value="1"/>
</dbReference>
<protein>
    <recommendedName>
        <fullName evidence="3">Fe/B12 periplasmic-binding domain-containing protein</fullName>
    </recommendedName>
</protein>
<feature type="compositionally biased region" description="Low complexity" evidence="1">
    <location>
        <begin position="20"/>
        <end position="41"/>
    </location>
</feature>
<organism evidence="2">
    <name type="scientific">Paenibacillus sp. BIHB 4019</name>
    <dbReference type="NCBI Taxonomy" id="1870819"/>
    <lineage>
        <taxon>Bacteria</taxon>
        <taxon>Bacillati</taxon>
        <taxon>Bacillota</taxon>
        <taxon>Bacilli</taxon>
        <taxon>Bacillales</taxon>
        <taxon>Paenibacillaceae</taxon>
        <taxon>Paenibacillus</taxon>
    </lineage>
</organism>
<proteinExistence type="predicted"/>
<gene>
    <name evidence="2" type="ORF">BBD42_17180</name>
</gene>
<evidence type="ECO:0000256" key="1">
    <source>
        <dbReference type="SAM" id="MobiDB-lite"/>
    </source>
</evidence>
<accession>A0A1B2DK07</accession>
<evidence type="ECO:0000313" key="2">
    <source>
        <dbReference type="EMBL" id="ANY68015.1"/>
    </source>
</evidence>
<feature type="region of interest" description="Disordered" evidence="1">
    <location>
        <begin position="20"/>
        <end position="51"/>
    </location>
</feature>
<name>A0A1B2DK07_9BACL</name>
<evidence type="ECO:0008006" key="3">
    <source>
        <dbReference type="Google" id="ProtNLM"/>
    </source>
</evidence>
<dbReference type="AlphaFoldDB" id="A0A1B2DK07"/>
<sequence>MMGMLLSACGANNSIAESPAASSAASAQPSAEAATDAAPQTRTYTDSKGHTVEIPAEAKRIIYTGSDVGDMLALGVTPIGAALGIIKESASACLAIL</sequence>
<dbReference type="EMBL" id="CP016808">
    <property type="protein sequence ID" value="ANY68015.1"/>
    <property type="molecule type" value="Genomic_DNA"/>
</dbReference>